<dbReference type="InterPro" id="IPR051682">
    <property type="entry name" value="Mito_Persulfide_Diox"/>
</dbReference>
<dbReference type="InterPro" id="IPR036866">
    <property type="entry name" value="RibonucZ/Hydroxyglut_hydro"/>
</dbReference>
<dbReference type="PANTHER" id="PTHR43084:SF1">
    <property type="entry name" value="PERSULFIDE DIOXYGENASE ETHE1, MITOCHONDRIAL"/>
    <property type="match status" value="1"/>
</dbReference>
<comment type="caution">
    <text evidence="2">The sequence shown here is derived from an EMBL/GenBank/DDBJ whole genome shotgun (WGS) entry which is preliminary data.</text>
</comment>
<protein>
    <recommendedName>
        <fullName evidence="1">Metallo-beta-lactamase domain-containing protein</fullName>
    </recommendedName>
</protein>
<dbReference type="Gene3D" id="3.60.15.10">
    <property type="entry name" value="Ribonuclease Z/Hydroxyacylglutathione hydrolase-like"/>
    <property type="match status" value="1"/>
</dbReference>
<gene>
    <name evidence="2" type="ORF">LSAT_V11C100041300</name>
</gene>
<dbReference type="AlphaFoldDB" id="A0A9R1WMZ1"/>
<dbReference type="EMBL" id="NBSK02000001">
    <property type="protein sequence ID" value="KAJ0225642.1"/>
    <property type="molecule type" value="Genomic_DNA"/>
</dbReference>
<dbReference type="GO" id="GO:0006749">
    <property type="term" value="P:glutathione metabolic process"/>
    <property type="evidence" value="ECO:0000318"/>
    <property type="project" value="GO_Central"/>
</dbReference>
<evidence type="ECO:0000313" key="2">
    <source>
        <dbReference type="EMBL" id="KAJ0225642.1"/>
    </source>
</evidence>
<reference evidence="2 3" key="1">
    <citation type="journal article" date="2017" name="Nat. Commun.">
        <title>Genome assembly with in vitro proximity ligation data and whole-genome triplication in lettuce.</title>
        <authorList>
            <person name="Reyes-Chin-Wo S."/>
            <person name="Wang Z."/>
            <person name="Yang X."/>
            <person name="Kozik A."/>
            <person name="Arikit S."/>
            <person name="Song C."/>
            <person name="Xia L."/>
            <person name="Froenicke L."/>
            <person name="Lavelle D.O."/>
            <person name="Truco M.J."/>
            <person name="Xia R."/>
            <person name="Zhu S."/>
            <person name="Xu C."/>
            <person name="Xu H."/>
            <person name="Xu X."/>
            <person name="Cox K."/>
            <person name="Korf I."/>
            <person name="Meyers B.C."/>
            <person name="Michelmore R.W."/>
        </authorList>
    </citation>
    <scope>NUCLEOTIDE SEQUENCE [LARGE SCALE GENOMIC DNA]</scope>
    <source>
        <strain evidence="3">cv. Salinas</strain>
        <tissue evidence="2">Seedlings</tissue>
    </source>
</reference>
<dbReference type="Pfam" id="PF00753">
    <property type="entry name" value="Lactamase_B"/>
    <property type="match status" value="1"/>
</dbReference>
<dbReference type="InterPro" id="IPR001279">
    <property type="entry name" value="Metallo-B-lactamas"/>
</dbReference>
<feature type="domain" description="Metallo-beta-lactamase" evidence="1">
    <location>
        <begin position="20"/>
        <end position="195"/>
    </location>
</feature>
<dbReference type="GO" id="GO:0050313">
    <property type="term" value="F:sulfur dioxygenase activity"/>
    <property type="evidence" value="ECO:0000318"/>
    <property type="project" value="GO_Central"/>
</dbReference>
<accession>A0A9R1WMZ1</accession>
<evidence type="ECO:0000259" key="1">
    <source>
        <dbReference type="SMART" id="SM00849"/>
    </source>
</evidence>
<dbReference type="GO" id="GO:0070813">
    <property type="term" value="P:hydrogen sulfide metabolic process"/>
    <property type="evidence" value="ECO:0000318"/>
    <property type="project" value="GO_Central"/>
</dbReference>
<organism evidence="2 3">
    <name type="scientific">Lactuca sativa</name>
    <name type="common">Garden lettuce</name>
    <dbReference type="NCBI Taxonomy" id="4236"/>
    <lineage>
        <taxon>Eukaryota</taxon>
        <taxon>Viridiplantae</taxon>
        <taxon>Streptophyta</taxon>
        <taxon>Embryophyta</taxon>
        <taxon>Tracheophyta</taxon>
        <taxon>Spermatophyta</taxon>
        <taxon>Magnoliopsida</taxon>
        <taxon>eudicotyledons</taxon>
        <taxon>Gunneridae</taxon>
        <taxon>Pentapetalae</taxon>
        <taxon>asterids</taxon>
        <taxon>campanulids</taxon>
        <taxon>Asterales</taxon>
        <taxon>Asteraceae</taxon>
        <taxon>Cichorioideae</taxon>
        <taxon>Cichorieae</taxon>
        <taxon>Lactucinae</taxon>
        <taxon>Lactuca</taxon>
    </lineage>
</organism>
<dbReference type="SUPFAM" id="SSF56281">
    <property type="entry name" value="Metallo-hydrolase/oxidoreductase"/>
    <property type="match status" value="1"/>
</dbReference>
<dbReference type="Proteomes" id="UP000235145">
    <property type="component" value="Unassembled WGS sequence"/>
</dbReference>
<dbReference type="SMART" id="SM00849">
    <property type="entry name" value="Lactamase_B"/>
    <property type="match status" value="1"/>
</dbReference>
<keyword evidence="3" id="KW-1185">Reference proteome</keyword>
<name>A0A9R1WMZ1_LACSA</name>
<sequence length="199" mass="21230">MYIGCDIHDVLHPGTFPPSVSGCGMVHGMDHSLIKREGKDIAITAFSKMVGYALKDSGKGSFSCKGSGLKLVYAINTHVHADHVTGSGLIKTKVPGVKSIIAKASKASADILVETGDKIQFGDLYLEGRATPGHNVGCVTYVTGDAADQPQPRMAFTGDAVLIRGCGRTNFQGGSSQQLYESVYSQARTRKLPTERWKN</sequence>
<proteinExistence type="predicted"/>
<dbReference type="PANTHER" id="PTHR43084">
    <property type="entry name" value="PERSULFIDE DIOXYGENASE ETHE1"/>
    <property type="match status" value="1"/>
</dbReference>
<dbReference type="GO" id="GO:0005739">
    <property type="term" value="C:mitochondrion"/>
    <property type="evidence" value="ECO:0000318"/>
    <property type="project" value="GO_Central"/>
</dbReference>
<evidence type="ECO:0000313" key="3">
    <source>
        <dbReference type="Proteomes" id="UP000235145"/>
    </source>
</evidence>